<dbReference type="Pfam" id="PF09335">
    <property type="entry name" value="VTT_dom"/>
    <property type="match status" value="1"/>
</dbReference>
<feature type="transmembrane region" description="Helical" evidence="1">
    <location>
        <begin position="12"/>
        <end position="35"/>
    </location>
</feature>
<keyword evidence="1" id="KW-0812">Transmembrane</keyword>
<dbReference type="InterPro" id="IPR032816">
    <property type="entry name" value="VTT_dom"/>
</dbReference>
<keyword evidence="4" id="KW-1185">Reference proteome</keyword>
<evidence type="ECO:0000259" key="2">
    <source>
        <dbReference type="Pfam" id="PF09335"/>
    </source>
</evidence>
<evidence type="ECO:0000313" key="4">
    <source>
        <dbReference type="Proteomes" id="UP001559025"/>
    </source>
</evidence>
<keyword evidence="1" id="KW-0472">Membrane</keyword>
<name>A0ABV3WT94_9HYPH</name>
<feature type="transmembrane region" description="Helical" evidence="1">
    <location>
        <begin position="167"/>
        <end position="187"/>
    </location>
</feature>
<dbReference type="PANTHER" id="PTHR42709">
    <property type="entry name" value="ALKALINE PHOSPHATASE LIKE PROTEIN"/>
    <property type="match status" value="1"/>
</dbReference>
<feature type="transmembrane region" description="Helical" evidence="1">
    <location>
        <begin position="134"/>
        <end position="155"/>
    </location>
</feature>
<gene>
    <name evidence="3" type="ORF">V1479_11320</name>
</gene>
<protein>
    <submittedName>
        <fullName evidence="3">VTT domain-containing protein</fullName>
    </submittedName>
</protein>
<feature type="domain" description="VTT" evidence="2">
    <location>
        <begin position="28"/>
        <end position="145"/>
    </location>
</feature>
<comment type="caution">
    <text evidence="3">The sequence shown here is derived from an EMBL/GenBank/DDBJ whole genome shotgun (WGS) entry which is preliminary data.</text>
</comment>
<evidence type="ECO:0000313" key="3">
    <source>
        <dbReference type="EMBL" id="MEX4007896.1"/>
    </source>
</evidence>
<keyword evidence="1" id="KW-1133">Transmembrane helix</keyword>
<dbReference type="InterPro" id="IPR051311">
    <property type="entry name" value="DedA_domain"/>
</dbReference>
<feature type="transmembrane region" description="Helical" evidence="1">
    <location>
        <begin position="41"/>
        <end position="63"/>
    </location>
</feature>
<dbReference type="Proteomes" id="UP001559025">
    <property type="component" value="Unassembled WGS sequence"/>
</dbReference>
<reference evidence="3 4" key="1">
    <citation type="submission" date="2024-01" db="EMBL/GenBank/DDBJ databases">
        <title>New evidence supports the origin of RcGTA from prophage.</title>
        <authorList>
            <person name="Xu Y."/>
            <person name="Liu B."/>
            <person name="Chen F."/>
        </authorList>
    </citation>
    <scope>NUCLEOTIDE SEQUENCE [LARGE SCALE GENOMIC DNA]</scope>
    <source>
        <strain evidence="3 4">CBW1107-2</strain>
    </source>
</reference>
<dbReference type="PANTHER" id="PTHR42709:SF2">
    <property type="entry name" value="INNER MEMBRANE PROTEIN YOHD"/>
    <property type="match status" value="1"/>
</dbReference>
<organism evidence="3 4">
    <name type="scientific">Neoaquamicrobium sediminum</name>
    <dbReference type="NCBI Taxonomy" id="1849104"/>
    <lineage>
        <taxon>Bacteria</taxon>
        <taxon>Pseudomonadati</taxon>
        <taxon>Pseudomonadota</taxon>
        <taxon>Alphaproteobacteria</taxon>
        <taxon>Hyphomicrobiales</taxon>
        <taxon>Phyllobacteriaceae</taxon>
        <taxon>Neoaquamicrobium</taxon>
    </lineage>
</organism>
<proteinExistence type="predicted"/>
<dbReference type="RefSeq" id="WP_368802977.1">
    <property type="nucleotide sequence ID" value="NZ_JAZHFV010000003.1"/>
</dbReference>
<sequence length="192" mass="20185">MTETIHLLIEKYGLLAVFLGCVAEGESAAVLAGFFAHQDVFPALGAFLAAFAGAFLGDTLFFVAGRRFGTYGFVKRQAARPGFGRALDLIARRPVAYVMLNRYAYGFRLVGGIAAGLSAIPAGKFAAVNALSSAVWAILFLGAGYLFGAGVEQFLGKELANPQRLLAALGIGLITTVAAGLAAHHFARRSER</sequence>
<accession>A0ABV3WT94</accession>
<dbReference type="EMBL" id="JAZHFV010000003">
    <property type="protein sequence ID" value="MEX4007896.1"/>
    <property type="molecule type" value="Genomic_DNA"/>
</dbReference>
<evidence type="ECO:0000256" key="1">
    <source>
        <dbReference type="SAM" id="Phobius"/>
    </source>
</evidence>